<dbReference type="Proteomes" id="UP001148662">
    <property type="component" value="Unassembled WGS sequence"/>
</dbReference>
<accession>A0ACC1T803</accession>
<evidence type="ECO:0000313" key="1">
    <source>
        <dbReference type="EMBL" id="KAJ3555382.1"/>
    </source>
</evidence>
<name>A0ACC1T803_9APHY</name>
<evidence type="ECO:0000313" key="2">
    <source>
        <dbReference type="Proteomes" id="UP001148662"/>
    </source>
</evidence>
<sequence length="143" mass="15812">MLDASSSRPLAYHPTVVMDVRAKMARGISRPVWFVGDCLSLFGERDAPSDIPLSLAAHGPAPPTQRPALTSSTTMPIAPITGKLRKRFWLDVSCALGLGISAGYTFWYGVHLKHGEPLVPRLARVQKQEAYYLRLERARQQQA</sequence>
<comment type="caution">
    <text evidence="1">The sequence shown here is derived from an EMBL/GenBank/DDBJ whole genome shotgun (WGS) entry which is preliminary data.</text>
</comment>
<keyword evidence="2" id="KW-1185">Reference proteome</keyword>
<proteinExistence type="predicted"/>
<gene>
    <name evidence="1" type="ORF">NM688_g2609</name>
</gene>
<dbReference type="EMBL" id="JANHOG010000337">
    <property type="protein sequence ID" value="KAJ3555382.1"/>
    <property type="molecule type" value="Genomic_DNA"/>
</dbReference>
<organism evidence="1 2">
    <name type="scientific">Phlebia brevispora</name>
    <dbReference type="NCBI Taxonomy" id="194682"/>
    <lineage>
        <taxon>Eukaryota</taxon>
        <taxon>Fungi</taxon>
        <taxon>Dikarya</taxon>
        <taxon>Basidiomycota</taxon>
        <taxon>Agaricomycotina</taxon>
        <taxon>Agaricomycetes</taxon>
        <taxon>Polyporales</taxon>
        <taxon>Meruliaceae</taxon>
        <taxon>Phlebia</taxon>
    </lineage>
</organism>
<reference evidence="1" key="1">
    <citation type="submission" date="2022-07" db="EMBL/GenBank/DDBJ databases">
        <title>Genome Sequence of Phlebia brevispora.</title>
        <authorList>
            <person name="Buettner E."/>
        </authorList>
    </citation>
    <scope>NUCLEOTIDE SEQUENCE</scope>
    <source>
        <strain evidence="1">MPL23</strain>
    </source>
</reference>
<protein>
    <submittedName>
        <fullName evidence="1">Uncharacterized protein</fullName>
    </submittedName>
</protein>